<dbReference type="RefSeq" id="WP_043468757.1">
    <property type="nucleotide sequence ID" value="NZ_BIMW01000061.1"/>
</dbReference>
<protein>
    <recommendedName>
        <fullName evidence="1">vWA-MoxR associated protein N-terminal HTH domain-containing protein</fullName>
    </recommendedName>
</protein>
<accession>A0A5M3T5E0</accession>
<feature type="domain" description="vWA-MoxR associated protein N-terminal HTH" evidence="1">
    <location>
        <begin position="1"/>
        <end position="80"/>
    </location>
</feature>
<dbReference type="Proteomes" id="UP000326169">
    <property type="component" value="Unassembled WGS sequence"/>
</dbReference>
<organism evidence="2 3">
    <name type="scientific">Limnospira platensis NIES-46</name>
    <dbReference type="NCBI Taxonomy" id="1236695"/>
    <lineage>
        <taxon>Bacteria</taxon>
        <taxon>Bacillati</taxon>
        <taxon>Cyanobacteriota</taxon>
        <taxon>Cyanophyceae</taxon>
        <taxon>Oscillatoriophycideae</taxon>
        <taxon>Oscillatoriales</taxon>
        <taxon>Sirenicapillariaceae</taxon>
        <taxon>Limnospira</taxon>
    </lineage>
</organism>
<evidence type="ECO:0000313" key="3">
    <source>
        <dbReference type="Proteomes" id="UP000326169"/>
    </source>
</evidence>
<evidence type="ECO:0000313" key="2">
    <source>
        <dbReference type="EMBL" id="GCE93110.1"/>
    </source>
</evidence>
<comment type="caution">
    <text evidence="2">The sequence shown here is derived from an EMBL/GenBank/DDBJ whole genome shotgun (WGS) entry which is preliminary data.</text>
</comment>
<name>A0A5M3T5E0_LIMPL</name>
<dbReference type="EMBL" id="BIMW01000061">
    <property type="protein sequence ID" value="GCE93110.1"/>
    <property type="molecule type" value="Genomic_DNA"/>
</dbReference>
<evidence type="ECO:0000259" key="1">
    <source>
        <dbReference type="Pfam" id="PF26355"/>
    </source>
</evidence>
<reference evidence="2 3" key="1">
    <citation type="journal article" date="2019" name="J Genomics">
        <title>The Draft Genome of a Hydrogen-producing Cyanobacterium, Arthrospira platensis NIES-46.</title>
        <authorList>
            <person name="Suzuki S."/>
            <person name="Yamaguchi H."/>
            <person name="Kawachi M."/>
        </authorList>
    </citation>
    <scope>NUCLEOTIDE SEQUENCE [LARGE SCALE GENOMIC DNA]</scope>
    <source>
        <strain evidence="2 3">NIES-46</strain>
    </source>
</reference>
<sequence length="255" mass="29179">MKVDEALELVEAVLDYRCLNKIQETVFRQTWDGKSYQEIAANTGYEPDYVKDVGAKLWKLLSEAFGEKIKKDTLKSVLKKYLHNSQINIQRQLVIELNLNGADLSGLNLSSSRLVANLISSNIDDIYLKNKNHKSPIEAVSEKKYKWHEISFARPEKAELAEILYRLGIAFIADAKLWESDQVNLVNYGIDFLIFFQSKSGVLNFKSDEDTKPSMDYQKLIDSGKINYYAEYDLMVYAEKLEEVVHNFLATLAGS</sequence>
<proteinExistence type="predicted"/>
<dbReference type="InterPro" id="IPR058651">
    <property type="entry name" value="HTH_VMAP-M9"/>
</dbReference>
<dbReference type="Pfam" id="PF26355">
    <property type="entry name" value="HTH_VMAP-M9"/>
    <property type="match status" value="1"/>
</dbReference>
<gene>
    <name evidence="2" type="ORF">NIES46_11590</name>
</gene>
<dbReference type="GeneID" id="301682060"/>
<keyword evidence="3" id="KW-1185">Reference proteome</keyword>